<reference evidence="1 2" key="1">
    <citation type="submission" date="2018-06" db="EMBL/GenBank/DDBJ databases">
        <authorList>
            <consortium name="Pathogen Informatics"/>
            <person name="Doyle S."/>
        </authorList>
    </citation>
    <scope>NUCLEOTIDE SEQUENCE [LARGE SCALE GENOMIC DNA]</scope>
    <source>
        <strain evidence="1 2">NCTC8185</strain>
    </source>
</reference>
<dbReference type="EMBL" id="UHEQ01000004">
    <property type="protein sequence ID" value="SUN13795.1"/>
    <property type="molecule type" value="Genomic_DNA"/>
</dbReference>
<protein>
    <submittedName>
        <fullName evidence="1">Uncharacterized protein</fullName>
    </submittedName>
</protein>
<evidence type="ECO:0000313" key="1">
    <source>
        <dbReference type="EMBL" id="SUN13795.1"/>
    </source>
</evidence>
<dbReference type="AlphaFoldDB" id="A0A8B4RDY0"/>
<comment type="caution">
    <text evidence="1">The sequence shown here is derived from an EMBL/GenBank/DDBJ whole genome shotgun (WGS) entry which is preliminary data.</text>
</comment>
<sequence length="75" mass="8825">MYNEEIAKMILSFEKDDCRPEGFNWDDFEVTAKQLIASGQIDGKLKFDYLSPYLDLLYQKQHTQRKVVSFSEIAK</sequence>
<accession>A0A8B4RDY0</accession>
<dbReference type="Proteomes" id="UP000254076">
    <property type="component" value="Unassembled WGS sequence"/>
</dbReference>
<name>A0A8B4RDY0_STRAG</name>
<dbReference type="RefSeq" id="WP_000282152.1">
    <property type="nucleotide sequence ID" value="NZ_CGCE01000014.1"/>
</dbReference>
<gene>
    <name evidence="1" type="ORF">NCTC8185_01061</name>
</gene>
<evidence type="ECO:0000313" key="2">
    <source>
        <dbReference type="Proteomes" id="UP000254076"/>
    </source>
</evidence>
<proteinExistence type="predicted"/>
<organism evidence="1 2">
    <name type="scientific">Streptococcus agalactiae</name>
    <dbReference type="NCBI Taxonomy" id="1311"/>
    <lineage>
        <taxon>Bacteria</taxon>
        <taxon>Bacillati</taxon>
        <taxon>Bacillota</taxon>
        <taxon>Bacilli</taxon>
        <taxon>Lactobacillales</taxon>
        <taxon>Streptococcaceae</taxon>
        <taxon>Streptococcus</taxon>
    </lineage>
</organism>